<keyword evidence="7" id="KW-1015">Disulfide bond</keyword>
<feature type="domain" description="Laminin G" evidence="13">
    <location>
        <begin position="40"/>
        <end position="217"/>
    </location>
</feature>
<dbReference type="GO" id="GO:0005576">
    <property type="term" value="C:extracellular region"/>
    <property type="evidence" value="ECO:0007669"/>
    <property type="project" value="UniProtKB-SubCell"/>
</dbReference>
<dbReference type="PROSITE" id="PS50025">
    <property type="entry name" value="LAM_G_DOMAIN"/>
    <property type="match status" value="1"/>
</dbReference>
<dbReference type="EMBL" id="JAUZQC010000025">
    <property type="protein sequence ID" value="KAK5848356.1"/>
    <property type="molecule type" value="Genomic_DNA"/>
</dbReference>
<comment type="subcellular location">
    <subcellularLocation>
        <location evidence="1">Secreted</location>
    </subcellularLocation>
</comment>
<evidence type="ECO:0000256" key="5">
    <source>
        <dbReference type="ARBA" id="ARBA00022729"/>
    </source>
</evidence>
<reference evidence="14 15" key="1">
    <citation type="journal article" date="2023" name="Genes (Basel)">
        <title>Chromosome-Level Genome Assembly and Circadian Gene Repertoire of the Patagonia Blennie Eleginops maclovinus-The Closest Ancestral Proxy of Antarctic Cryonotothenioids.</title>
        <authorList>
            <person name="Cheng C.C."/>
            <person name="Rivera-Colon A.G."/>
            <person name="Minhas B.F."/>
            <person name="Wilson L."/>
            <person name="Rayamajhi N."/>
            <person name="Vargas-Chacoff L."/>
            <person name="Catchen J.M."/>
        </authorList>
    </citation>
    <scope>NUCLEOTIDE SEQUENCE [LARGE SCALE GENOMIC DNA]</scope>
    <source>
        <strain evidence="14">JMC-PN-2008</strain>
    </source>
</reference>
<comment type="caution">
    <text evidence="14">The sequence shown here is derived from an EMBL/GenBank/DDBJ whole genome shotgun (WGS) entry which is preliminary data.</text>
</comment>
<gene>
    <name evidence="14" type="ORF">PBY51_005978</name>
</gene>
<evidence type="ECO:0000256" key="3">
    <source>
        <dbReference type="ARBA" id="ARBA00022525"/>
    </source>
</evidence>
<evidence type="ECO:0000256" key="2">
    <source>
        <dbReference type="ARBA" id="ARBA00011738"/>
    </source>
</evidence>
<dbReference type="PANTHER" id="PTHR24040:SF3">
    <property type="entry name" value="SEX HORMONE-BINDING GLOBULIN"/>
    <property type="match status" value="1"/>
</dbReference>
<keyword evidence="4" id="KW-0754">Steroid-binding</keyword>
<dbReference type="GO" id="GO:0005496">
    <property type="term" value="F:steroid binding"/>
    <property type="evidence" value="ECO:0007669"/>
    <property type="project" value="UniProtKB-KW"/>
</dbReference>
<keyword evidence="5 12" id="KW-0732">Signal</keyword>
<comment type="caution">
    <text evidence="11">Lacks conserved residue(s) required for the propagation of feature annotation.</text>
</comment>
<evidence type="ECO:0000256" key="8">
    <source>
        <dbReference type="ARBA" id="ARBA00023180"/>
    </source>
</evidence>
<accession>A0AAN7WCM2</accession>
<proteinExistence type="predicted"/>
<comment type="subunit">
    <text evidence="2">Homodimer.</text>
</comment>
<dbReference type="InterPro" id="IPR013320">
    <property type="entry name" value="ConA-like_dom_sf"/>
</dbReference>
<evidence type="ECO:0000259" key="13">
    <source>
        <dbReference type="PROSITE" id="PS50025"/>
    </source>
</evidence>
<evidence type="ECO:0000256" key="1">
    <source>
        <dbReference type="ARBA" id="ARBA00004613"/>
    </source>
</evidence>
<evidence type="ECO:0000256" key="11">
    <source>
        <dbReference type="PROSITE-ProRule" id="PRU00122"/>
    </source>
</evidence>
<sequence length="394" mass="43106">MAVFWKPIAGRLLLTVSLTLLGWGVEGQGDRQGKKLVSGDVTVYLGQGRDIWRPIIHTTSNVSEISCIKSSFQLRTFDPEGAIFYGDTKNGEDWFVLALKEGMPLMQISIAGSLVSVMGGPQLNDGKWHTLEVSNQDDFVILDVDGSKGLVVGMGGPAKQTEDSHAGVLRLALGGILIDKGKMMIQFDHKMDGCVRKGSWLDLRVPWEVEVEEFLPCYQDILPGSYFPGTGFAVFNTSVFPVKEYEGIKIELHGDFSKMHGTILSIKAPGQEMMLTLTANNNTQEVNLSYGSQKISMKATFNKLVITFLDELLQVLKKQEKLQDLQVVSVKNSGFSSTWGNGRLAIGGLLGEGEDNVGSQFLAGCLDMIQIQDRDLDLDFAVKHPSISSHSCPA</sequence>
<dbReference type="InterPro" id="IPR001791">
    <property type="entry name" value="Laminin_G"/>
</dbReference>
<dbReference type="Proteomes" id="UP001346869">
    <property type="component" value="Unassembled WGS sequence"/>
</dbReference>
<dbReference type="CDD" id="cd00110">
    <property type="entry name" value="LamG"/>
    <property type="match status" value="1"/>
</dbReference>
<evidence type="ECO:0000313" key="14">
    <source>
        <dbReference type="EMBL" id="KAK5848356.1"/>
    </source>
</evidence>
<protein>
    <recommendedName>
        <fullName evidence="10">Sex hormone-binding globulin</fullName>
    </recommendedName>
</protein>
<keyword evidence="6" id="KW-0446">Lipid-binding</keyword>
<dbReference type="Pfam" id="PF00054">
    <property type="entry name" value="Laminin_G_1"/>
    <property type="match status" value="1"/>
</dbReference>
<dbReference type="SMART" id="SM00282">
    <property type="entry name" value="LamG"/>
    <property type="match status" value="1"/>
</dbReference>
<evidence type="ECO:0000256" key="4">
    <source>
        <dbReference type="ARBA" id="ARBA00022665"/>
    </source>
</evidence>
<organism evidence="14 15">
    <name type="scientific">Eleginops maclovinus</name>
    <name type="common">Patagonian blennie</name>
    <name type="synonym">Eleginus maclovinus</name>
    <dbReference type="NCBI Taxonomy" id="56733"/>
    <lineage>
        <taxon>Eukaryota</taxon>
        <taxon>Metazoa</taxon>
        <taxon>Chordata</taxon>
        <taxon>Craniata</taxon>
        <taxon>Vertebrata</taxon>
        <taxon>Euteleostomi</taxon>
        <taxon>Actinopterygii</taxon>
        <taxon>Neopterygii</taxon>
        <taxon>Teleostei</taxon>
        <taxon>Neoteleostei</taxon>
        <taxon>Acanthomorphata</taxon>
        <taxon>Eupercaria</taxon>
        <taxon>Perciformes</taxon>
        <taxon>Notothenioidei</taxon>
        <taxon>Eleginopidae</taxon>
        <taxon>Eleginops</taxon>
    </lineage>
</organism>
<dbReference type="PANTHER" id="PTHR24040">
    <property type="entry name" value="LAMININ G-LIKE DOMAIN-CONTAINING PROTEIN"/>
    <property type="match status" value="1"/>
</dbReference>
<reference evidence="14 15" key="2">
    <citation type="journal article" date="2023" name="Mol. Biol. Evol.">
        <title>Genomics of Secondarily Temperate Adaptation in the Only Non-Antarctic Icefish.</title>
        <authorList>
            <person name="Rivera-Colon A.G."/>
            <person name="Rayamajhi N."/>
            <person name="Minhas B.F."/>
            <person name="Madrigal G."/>
            <person name="Bilyk K.T."/>
            <person name="Yoon V."/>
            <person name="Hune M."/>
            <person name="Gregory S."/>
            <person name="Cheng C.H.C."/>
            <person name="Catchen J.M."/>
        </authorList>
    </citation>
    <scope>NUCLEOTIDE SEQUENCE [LARGE SCALE GENOMIC DNA]</scope>
    <source>
        <strain evidence="14">JMC-PN-2008</strain>
    </source>
</reference>
<evidence type="ECO:0000256" key="10">
    <source>
        <dbReference type="ARBA" id="ARBA00040510"/>
    </source>
</evidence>
<evidence type="ECO:0000256" key="6">
    <source>
        <dbReference type="ARBA" id="ARBA00023121"/>
    </source>
</evidence>
<name>A0AAN7WCM2_ELEMC</name>
<keyword evidence="3" id="KW-0964">Secreted</keyword>
<evidence type="ECO:0000256" key="9">
    <source>
        <dbReference type="ARBA" id="ARBA00037620"/>
    </source>
</evidence>
<comment type="function">
    <text evidence="9">Functions as an androgen transport protein, but may also be involved in receptor mediated processes. Each dimer binds one molecule of steroid. Specific for 5-alpha-dihydrotestosterone, testosterone, and 17-beta-estradiol. Regulates the plasma metabolic clearance rate of steroid hormones by controlling their plasma concentration.</text>
</comment>
<dbReference type="Gene3D" id="2.60.120.200">
    <property type="match status" value="2"/>
</dbReference>
<dbReference type="AlphaFoldDB" id="A0AAN7WCM2"/>
<feature type="signal peptide" evidence="12">
    <location>
        <begin position="1"/>
        <end position="27"/>
    </location>
</feature>
<dbReference type="InterPro" id="IPR051145">
    <property type="entry name" value="GAS-SHBG-PROS"/>
</dbReference>
<dbReference type="SUPFAM" id="SSF49899">
    <property type="entry name" value="Concanavalin A-like lectins/glucanases"/>
    <property type="match status" value="2"/>
</dbReference>
<evidence type="ECO:0000256" key="12">
    <source>
        <dbReference type="SAM" id="SignalP"/>
    </source>
</evidence>
<feature type="chain" id="PRO_5042850528" description="Sex hormone-binding globulin" evidence="12">
    <location>
        <begin position="28"/>
        <end position="394"/>
    </location>
</feature>
<evidence type="ECO:0000313" key="15">
    <source>
        <dbReference type="Proteomes" id="UP001346869"/>
    </source>
</evidence>
<keyword evidence="15" id="KW-1185">Reference proteome</keyword>
<keyword evidence="8" id="KW-0325">Glycoprotein</keyword>
<evidence type="ECO:0000256" key="7">
    <source>
        <dbReference type="ARBA" id="ARBA00023157"/>
    </source>
</evidence>